<evidence type="ECO:0000256" key="5">
    <source>
        <dbReference type="ARBA" id="ARBA00022691"/>
    </source>
</evidence>
<dbReference type="PIRSF" id="PIRSF003078">
    <property type="entry name" value="GidB"/>
    <property type="match status" value="1"/>
</dbReference>
<organism evidence="7 8">
    <name type="scientific">Salibacterium qingdaonense</name>
    <dbReference type="NCBI Taxonomy" id="266892"/>
    <lineage>
        <taxon>Bacteria</taxon>
        <taxon>Bacillati</taxon>
        <taxon>Bacillota</taxon>
        <taxon>Bacilli</taxon>
        <taxon>Bacillales</taxon>
        <taxon>Bacillaceae</taxon>
    </lineage>
</organism>
<evidence type="ECO:0000256" key="6">
    <source>
        <dbReference type="HAMAP-Rule" id="MF_00074"/>
    </source>
</evidence>
<dbReference type="InterPro" id="IPR029063">
    <property type="entry name" value="SAM-dependent_MTases_sf"/>
</dbReference>
<evidence type="ECO:0000313" key="7">
    <source>
        <dbReference type="EMBL" id="SFM12498.1"/>
    </source>
</evidence>
<protein>
    <recommendedName>
        <fullName evidence="6">Ribosomal RNA small subunit methyltransferase G</fullName>
        <ecNumber evidence="6">2.1.1.-</ecNumber>
    </recommendedName>
    <alternativeName>
        <fullName evidence="6">16S rRNA 7-methylguanosine methyltransferase</fullName>
        <shortName evidence="6">16S rRNA m7G methyltransferase</shortName>
    </alternativeName>
</protein>
<accession>A0A1I4NAI1</accession>
<dbReference type="CDD" id="cd02440">
    <property type="entry name" value="AdoMet_MTases"/>
    <property type="match status" value="1"/>
</dbReference>
<dbReference type="OrthoDB" id="9808773at2"/>
<feature type="binding site" evidence="6">
    <location>
        <begin position="128"/>
        <end position="129"/>
    </location>
    <ligand>
        <name>S-adenosyl-L-methionine</name>
        <dbReference type="ChEBI" id="CHEBI:59789"/>
    </ligand>
</feature>
<comment type="similarity">
    <text evidence="6">Belongs to the methyltransferase superfamily. RNA methyltransferase RsmG family.</text>
</comment>
<proteinExistence type="inferred from homology"/>
<dbReference type="EC" id="2.1.1.-" evidence="6"/>
<dbReference type="FunFam" id="3.40.50.150:FF:000041">
    <property type="entry name" value="Ribosomal RNA small subunit methyltransferase G"/>
    <property type="match status" value="1"/>
</dbReference>
<evidence type="ECO:0000256" key="1">
    <source>
        <dbReference type="ARBA" id="ARBA00022490"/>
    </source>
</evidence>
<keyword evidence="5 6" id="KW-0949">S-adenosyl-L-methionine</keyword>
<dbReference type="GO" id="GO:0070043">
    <property type="term" value="F:rRNA (guanine-N7-)-methyltransferase activity"/>
    <property type="evidence" value="ECO:0007669"/>
    <property type="project" value="UniProtKB-UniRule"/>
</dbReference>
<dbReference type="SUPFAM" id="SSF53335">
    <property type="entry name" value="S-adenosyl-L-methionine-dependent methyltransferases"/>
    <property type="match status" value="1"/>
</dbReference>
<dbReference type="STRING" id="266892.SAMN04488054_11646"/>
<dbReference type="RefSeq" id="WP_090927333.1">
    <property type="nucleotide sequence ID" value="NZ_FOTY01000016.1"/>
</dbReference>
<dbReference type="Gene3D" id="3.40.50.150">
    <property type="entry name" value="Vaccinia Virus protein VP39"/>
    <property type="match status" value="1"/>
</dbReference>
<dbReference type="Pfam" id="PF02527">
    <property type="entry name" value="GidB"/>
    <property type="match status" value="1"/>
</dbReference>
<evidence type="ECO:0000313" key="8">
    <source>
        <dbReference type="Proteomes" id="UP000199668"/>
    </source>
</evidence>
<feature type="binding site" evidence="6">
    <location>
        <position position="82"/>
    </location>
    <ligand>
        <name>S-adenosyl-L-methionine</name>
        <dbReference type="ChEBI" id="CHEBI:59789"/>
    </ligand>
</feature>
<dbReference type="AlphaFoldDB" id="A0A1I4NAI1"/>
<keyword evidence="1 6" id="KW-0963">Cytoplasm</keyword>
<dbReference type="PANTHER" id="PTHR31760:SF0">
    <property type="entry name" value="S-ADENOSYL-L-METHIONINE-DEPENDENT METHYLTRANSFERASES SUPERFAMILY PROTEIN"/>
    <property type="match status" value="1"/>
</dbReference>
<sequence>MTEDLFSEWLKNQGINLTDRQRHQFDAYYHKLIEWNQRVNLTSLTGKADVYEKHFYDSLTPAFYYNFQNDQKLVDIGAGAGFPSLPIKIIHPHLHIVIIDSLKKRISFLEELIEELQLKQVQVLHGRAEDKAHESGHRERYDTAISRAVAKMPVLTELCLPFVKQGGHFLALKGAEGLAEKEQAGKACRTLGGRWEEASALTLPNEESSRYILKMEKVDTVPKKYPRKAGTPSKKPIL</sequence>
<gene>
    <name evidence="6" type="primary">rsmG</name>
    <name evidence="7" type="ORF">SAMN04488054_11646</name>
</gene>
<comment type="function">
    <text evidence="6">Specifically methylates the N7 position of guanine in position 535 of 16S rRNA.</text>
</comment>
<comment type="subcellular location">
    <subcellularLocation>
        <location evidence="6">Cytoplasm</location>
    </subcellularLocation>
</comment>
<dbReference type="GO" id="GO:0005829">
    <property type="term" value="C:cytosol"/>
    <property type="evidence" value="ECO:0007669"/>
    <property type="project" value="TreeGrafter"/>
</dbReference>
<dbReference type="PANTHER" id="PTHR31760">
    <property type="entry name" value="S-ADENOSYL-L-METHIONINE-DEPENDENT METHYLTRANSFERASES SUPERFAMILY PROTEIN"/>
    <property type="match status" value="1"/>
</dbReference>
<evidence type="ECO:0000256" key="3">
    <source>
        <dbReference type="ARBA" id="ARBA00022603"/>
    </source>
</evidence>
<dbReference type="EMBL" id="FOTY01000016">
    <property type="protein sequence ID" value="SFM12498.1"/>
    <property type="molecule type" value="Genomic_DNA"/>
</dbReference>
<keyword evidence="8" id="KW-1185">Reference proteome</keyword>
<feature type="binding site" evidence="6">
    <location>
        <position position="147"/>
    </location>
    <ligand>
        <name>S-adenosyl-L-methionine</name>
        <dbReference type="ChEBI" id="CHEBI:59789"/>
    </ligand>
</feature>
<evidence type="ECO:0000256" key="2">
    <source>
        <dbReference type="ARBA" id="ARBA00022552"/>
    </source>
</evidence>
<dbReference type="InterPro" id="IPR003682">
    <property type="entry name" value="rRNA_ssu_MeTfrase_G"/>
</dbReference>
<feature type="binding site" evidence="6">
    <location>
        <position position="77"/>
    </location>
    <ligand>
        <name>S-adenosyl-L-methionine</name>
        <dbReference type="ChEBI" id="CHEBI:59789"/>
    </ligand>
</feature>
<comment type="caution">
    <text evidence="6">Lacks conserved residue(s) required for the propagation of feature annotation.</text>
</comment>
<dbReference type="HAMAP" id="MF_00074">
    <property type="entry name" value="16SrRNA_methyltr_G"/>
    <property type="match status" value="1"/>
</dbReference>
<dbReference type="Proteomes" id="UP000199668">
    <property type="component" value="Unassembled WGS sequence"/>
</dbReference>
<dbReference type="NCBIfam" id="TIGR00138">
    <property type="entry name" value="rsmG_gidB"/>
    <property type="match status" value="1"/>
</dbReference>
<keyword evidence="4 6" id="KW-0808">Transferase</keyword>
<reference evidence="7 8" key="1">
    <citation type="submission" date="2016-10" db="EMBL/GenBank/DDBJ databases">
        <authorList>
            <person name="de Groot N.N."/>
        </authorList>
    </citation>
    <scope>NUCLEOTIDE SEQUENCE [LARGE SCALE GENOMIC DNA]</scope>
    <source>
        <strain evidence="7 8">CGMCC 1.6134</strain>
    </source>
</reference>
<keyword evidence="2 6" id="KW-0698">rRNA processing</keyword>
<evidence type="ECO:0000256" key="4">
    <source>
        <dbReference type="ARBA" id="ARBA00022679"/>
    </source>
</evidence>
<keyword evidence="3 6" id="KW-0489">Methyltransferase</keyword>
<name>A0A1I4NAI1_9BACI</name>